<keyword evidence="1" id="KW-0732">Signal</keyword>
<evidence type="ECO:0000313" key="4">
    <source>
        <dbReference type="Proteomes" id="UP000069705"/>
    </source>
</evidence>
<reference evidence="3 4" key="1">
    <citation type="journal article" date="2016" name="Genome Announc.">
        <title>Draft Genome Sequences of Five Rapidly Growing Mycobacterium Species, M. thermoresistibile, M. fortuitum subsp. acetamidolyticum, M. canariasense, M. brisbanense, and M. novocastrense.</title>
        <authorList>
            <person name="Katahira K."/>
            <person name="Ogura Y."/>
            <person name="Gotoh Y."/>
            <person name="Hayashi T."/>
        </authorList>
    </citation>
    <scope>NUCLEOTIDE SEQUENCE [LARGE SCALE GENOMIC DNA]</scope>
    <source>
        <strain evidence="3 4">JCM6368</strain>
    </source>
</reference>
<name>A0A117IE35_MYCFO</name>
<dbReference type="InterPro" id="IPR007969">
    <property type="entry name" value="DUF732"/>
</dbReference>
<feature type="signal peptide" evidence="1">
    <location>
        <begin position="1"/>
        <end position="28"/>
    </location>
</feature>
<reference evidence="4" key="2">
    <citation type="submission" date="2016-02" db="EMBL/GenBank/DDBJ databases">
        <title>Draft genome sequence of five rapidly growing Mycobacterium species.</title>
        <authorList>
            <person name="Katahira K."/>
            <person name="Gotou Y."/>
            <person name="Iida K."/>
            <person name="Ogura Y."/>
            <person name="Hayashi T."/>
        </authorList>
    </citation>
    <scope>NUCLEOTIDE SEQUENCE [LARGE SCALE GENOMIC DNA]</scope>
    <source>
        <strain evidence="4">JCM6368</strain>
    </source>
</reference>
<proteinExistence type="predicted"/>
<evidence type="ECO:0000313" key="3">
    <source>
        <dbReference type="EMBL" id="GAT02048.1"/>
    </source>
</evidence>
<dbReference type="EMBL" id="BCSZ01000020">
    <property type="protein sequence ID" value="GAT02048.1"/>
    <property type="molecule type" value="Genomic_DNA"/>
</dbReference>
<evidence type="ECO:0000259" key="2">
    <source>
        <dbReference type="Pfam" id="PF05305"/>
    </source>
</evidence>
<evidence type="ECO:0000256" key="1">
    <source>
        <dbReference type="SAM" id="SignalP"/>
    </source>
</evidence>
<accession>A0A117IE35</accession>
<dbReference type="Pfam" id="PF05305">
    <property type="entry name" value="DUF732"/>
    <property type="match status" value="1"/>
</dbReference>
<comment type="caution">
    <text evidence="3">The sequence shown here is derived from an EMBL/GenBank/DDBJ whole genome shotgun (WGS) entry which is preliminary data.</text>
</comment>
<dbReference type="Proteomes" id="UP000069705">
    <property type="component" value="Unassembled WGS sequence"/>
</dbReference>
<feature type="chain" id="PRO_5039286191" description="DUF732 domain-containing protein" evidence="1">
    <location>
        <begin position="29"/>
        <end position="128"/>
    </location>
</feature>
<dbReference type="AlphaFoldDB" id="A0A117IE35"/>
<dbReference type="RefSeq" id="WP_061263316.1">
    <property type="nucleotide sequence ID" value="NZ_BCSZ01000020.1"/>
</dbReference>
<gene>
    <name evidence="3" type="ORF">RMCFA_2160</name>
</gene>
<organism evidence="3 4">
    <name type="scientific">Mycolicibacterium fortuitum subsp. acetamidolyticum</name>
    <dbReference type="NCBI Taxonomy" id="144550"/>
    <lineage>
        <taxon>Bacteria</taxon>
        <taxon>Bacillati</taxon>
        <taxon>Actinomycetota</taxon>
        <taxon>Actinomycetes</taxon>
        <taxon>Mycobacteriales</taxon>
        <taxon>Mycobacteriaceae</taxon>
        <taxon>Mycolicibacterium</taxon>
    </lineage>
</organism>
<sequence length="128" mass="13907">MARFRFHPDLNRSTALVLIAAAMGTATATTAVPRAAADDFVYLVNVTVRPGYNFAGPDAALAYGHDICSEVAAGIAYRQLIGDIDRDFNTNDEFHASYLVTQAVNELCPELIWQLRNSAAGYRPGEVK</sequence>
<protein>
    <recommendedName>
        <fullName evidence="2">DUF732 domain-containing protein</fullName>
    </recommendedName>
</protein>
<feature type="domain" description="DUF732" evidence="2">
    <location>
        <begin position="42"/>
        <end position="110"/>
    </location>
</feature>